<dbReference type="AlphaFoldDB" id="A0A0C3NRS4"/>
<evidence type="ECO:0000313" key="2">
    <source>
        <dbReference type="Proteomes" id="UP000054217"/>
    </source>
</evidence>
<reference evidence="2" key="2">
    <citation type="submission" date="2015-01" db="EMBL/GenBank/DDBJ databases">
        <title>Evolutionary Origins and Diversification of the Mycorrhizal Mutualists.</title>
        <authorList>
            <consortium name="DOE Joint Genome Institute"/>
            <consortium name="Mycorrhizal Genomics Consortium"/>
            <person name="Kohler A."/>
            <person name="Kuo A."/>
            <person name="Nagy L.G."/>
            <person name="Floudas D."/>
            <person name="Copeland A."/>
            <person name="Barry K.W."/>
            <person name="Cichocki N."/>
            <person name="Veneault-Fourrey C."/>
            <person name="LaButti K."/>
            <person name="Lindquist E.A."/>
            <person name="Lipzen A."/>
            <person name="Lundell T."/>
            <person name="Morin E."/>
            <person name="Murat C."/>
            <person name="Riley R."/>
            <person name="Ohm R."/>
            <person name="Sun H."/>
            <person name="Tunlid A."/>
            <person name="Henrissat B."/>
            <person name="Grigoriev I.V."/>
            <person name="Hibbett D.S."/>
            <person name="Martin F."/>
        </authorList>
    </citation>
    <scope>NUCLEOTIDE SEQUENCE [LARGE SCALE GENOMIC DNA]</scope>
    <source>
        <strain evidence="2">Marx 270</strain>
    </source>
</reference>
<name>A0A0C3NRS4_PISTI</name>
<keyword evidence="2" id="KW-1185">Reference proteome</keyword>
<gene>
    <name evidence="1" type="ORF">M404DRAFT_145052</name>
</gene>
<protein>
    <submittedName>
        <fullName evidence="1">Uncharacterized protein</fullName>
    </submittedName>
</protein>
<dbReference type="InParanoid" id="A0A0C3NRS4"/>
<organism evidence="1 2">
    <name type="scientific">Pisolithus tinctorius Marx 270</name>
    <dbReference type="NCBI Taxonomy" id="870435"/>
    <lineage>
        <taxon>Eukaryota</taxon>
        <taxon>Fungi</taxon>
        <taxon>Dikarya</taxon>
        <taxon>Basidiomycota</taxon>
        <taxon>Agaricomycotina</taxon>
        <taxon>Agaricomycetes</taxon>
        <taxon>Agaricomycetidae</taxon>
        <taxon>Boletales</taxon>
        <taxon>Sclerodermatineae</taxon>
        <taxon>Pisolithaceae</taxon>
        <taxon>Pisolithus</taxon>
    </lineage>
</organism>
<dbReference type="Proteomes" id="UP000054217">
    <property type="component" value="Unassembled WGS sequence"/>
</dbReference>
<evidence type="ECO:0000313" key="1">
    <source>
        <dbReference type="EMBL" id="KIO03570.1"/>
    </source>
</evidence>
<dbReference type="OrthoDB" id="2986975at2759"/>
<dbReference type="HOGENOM" id="CLU_001324_7_4_1"/>
<dbReference type="EMBL" id="KN831975">
    <property type="protein sequence ID" value="KIO03570.1"/>
    <property type="molecule type" value="Genomic_DNA"/>
</dbReference>
<reference evidence="1 2" key="1">
    <citation type="submission" date="2014-04" db="EMBL/GenBank/DDBJ databases">
        <authorList>
            <consortium name="DOE Joint Genome Institute"/>
            <person name="Kuo A."/>
            <person name="Kohler A."/>
            <person name="Costa M.D."/>
            <person name="Nagy L.G."/>
            <person name="Floudas D."/>
            <person name="Copeland A."/>
            <person name="Barry K.W."/>
            <person name="Cichocki N."/>
            <person name="Veneault-Fourrey C."/>
            <person name="LaButti K."/>
            <person name="Lindquist E.A."/>
            <person name="Lipzen A."/>
            <person name="Lundell T."/>
            <person name="Morin E."/>
            <person name="Murat C."/>
            <person name="Sun H."/>
            <person name="Tunlid A."/>
            <person name="Henrissat B."/>
            <person name="Grigoriev I.V."/>
            <person name="Hibbett D.S."/>
            <person name="Martin F."/>
            <person name="Nordberg H.P."/>
            <person name="Cantor M.N."/>
            <person name="Hua S.X."/>
        </authorList>
    </citation>
    <scope>NUCLEOTIDE SEQUENCE [LARGE SCALE GENOMIC DNA]</scope>
    <source>
        <strain evidence="1 2">Marx 270</strain>
    </source>
</reference>
<accession>A0A0C3NRS4</accession>
<proteinExistence type="predicted"/>
<sequence length="80" mass="8906">MITHVQLLITPAYAFTDYCAQAQTLEHCMVNIGMPPSGQLTPFNAYVALSCSCSHEMIWLLRGFNVQLFTQHPSEFVKGG</sequence>